<feature type="domain" description="AB hydrolase-1" evidence="1">
    <location>
        <begin position="24"/>
        <end position="127"/>
    </location>
</feature>
<dbReference type="SUPFAM" id="SSF53474">
    <property type="entry name" value="alpha/beta-Hydrolases"/>
    <property type="match status" value="1"/>
</dbReference>
<dbReference type="Pfam" id="PF00561">
    <property type="entry name" value="Abhydrolase_1"/>
    <property type="match status" value="1"/>
</dbReference>
<accession>A0A955RKL9</accession>
<evidence type="ECO:0000313" key="2">
    <source>
        <dbReference type="EMBL" id="MCA9385916.1"/>
    </source>
</evidence>
<evidence type="ECO:0000313" key="3">
    <source>
        <dbReference type="Proteomes" id="UP000754563"/>
    </source>
</evidence>
<dbReference type="InterPro" id="IPR029058">
    <property type="entry name" value="AB_hydrolase_fold"/>
</dbReference>
<reference evidence="2" key="2">
    <citation type="journal article" date="2021" name="Microbiome">
        <title>Successional dynamics and alternative stable states in a saline activated sludge microbial community over 9 years.</title>
        <authorList>
            <person name="Wang Y."/>
            <person name="Ye J."/>
            <person name="Ju F."/>
            <person name="Liu L."/>
            <person name="Boyd J.A."/>
            <person name="Deng Y."/>
            <person name="Parks D.H."/>
            <person name="Jiang X."/>
            <person name="Yin X."/>
            <person name="Woodcroft B.J."/>
            <person name="Tyson G.W."/>
            <person name="Hugenholtz P."/>
            <person name="Polz M.F."/>
            <person name="Zhang T."/>
        </authorList>
    </citation>
    <scope>NUCLEOTIDE SEQUENCE</scope>
    <source>
        <strain evidence="2">HKST-UBA11</strain>
    </source>
</reference>
<dbReference type="PRINTS" id="PR00111">
    <property type="entry name" value="ABHYDROLASE"/>
</dbReference>
<dbReference type="PANTHER" id="PTHR43798">
    <property type="entry name" value="MONOACYLGLYCEROL LIPASE"/>
    <property type="match status" value="1"/>
</dbReference>
<gene>
    <name evidence="2" type="ORF">KC717_04685</name>
</gene>
<dbReference type="InterPro" id="IPR050266">
    <property type="entry name" value="AB_hydrolase_sf"/>
</dbReference>
<dbReference type="EMBL" id="JAGQLH010000055">
    <property type="protein sequence ID" value="MCA9385916.1"/>
    <property type="molecule type" value="Genomic_DNA"/>
</dbReference>
<comment type="caution">
    <text evidence="2">The sequence shown here is derived from an EMBL/GenBank/DDBJ whole genome shotgun (WGS) entry which is preliminary data.</text>
</comment>
<dbReference type="InterPro" id="IPR000073">
    <property type="entry name" value="AB_hydrolase_1"/>
</dbReference>
<organism evidence="2 3">
    <name type="scientific">Candidatus Dojkabacteria bacterium</name>
    <dbReference type="NCBI Taxonomy" id="2099670"/>
    <lineage>
        <taxon>Bacteria</taxon>
        <taxon>Candidatus Dojkabacteria</taxon>
    </lineage>
</organism>
<reference evidence="2" key="1">
    <citation type="submission" date="2020-04" db="EMBL/GenBank/DDBJ databases">
        <authorList>
            <person name="Zhang T."/>
        </authorList>
    </citation>
    <scope>NUCLEOTIDE SEQUENCE</scope>
    <source>
        <strain evidence="2">HKST-UBA11</strain>
    </source>
</reference>
<protein>
    <submittedName>
        <fullName evidence="2">Alpha/beta hydrolase</fullName>
    </submittedName>
</protein>
<keyword evidence="2" id="KW-0378">Hydrolase</keyword>
<feature type="non-terminal residue" evidence="2">
    <location>
        <position position="212"/>
    </location>
</feature>
<dbReference type="Gene3D" id="3.40.50.1820">
    <property type="entry name" value="alpha/beta hydrolase"/>
    <property type="match status" value="1"/>
</dbReference>
<dbReference type="PANTHER" id="PTHR43798:SF33">
    <property type="entry name" value="HYDROLASE, PUTATIVE (AFU_ORTHOLOGUE AFUA_2G14860)-RELATED"/>
    <property type="match status" value="1"/>
</dbReference>
<evidence type="ECO:0000259" key="1">
    <source>
        <dbReference type="Pfam" id="PF00561"/>
    </source>
</evidence>
<dbReference type="Proteomes" id="UP000754563">
    <property type="component" value="Unassembled WGS sequence"/>
</dbReference>
<name>A0A955RKL9_9BACT</name>
<dbReference type="GO" id="GO:0016787">
    <property type="term" value="F:hydrolase activity"/>
    <property type="evidence" value="ECO:0007669"/>
    <property type="project" value="UniProtKB-KW"/>
</dbReference>
<dbReference type="AlphaFoldDB" id="A0A955RKL9"/>
<dbReference type="GO" id="GO:0016020">
    <property type="term" value="C:membrane"/>
    <property type="evidence" value="ECO:0007669"/>
    <property type="project" value="TreeGrafter"/>
</dbReference>
<proteinExistence type="predicted"/>
<sequence>MSKTQKQYQKNNFILHNAQAKNTPIIILHGWGGSLHSLTPLGESLSSICDHPIYVLELPGFGKTRMPHQTLTTSDYANFVLEFITEKKLETPIIIGHSFGGKILLDITSKNKYALERIILINPSGIKPRNSLKKSVSKLLKKITTKKKANNKVAKNLFYKYILRERDYLNAGSLKKTLSTVVNEHYDEYVSSISIPTLIIWGENDSYVPLWM</sequence>